<dbReference type="Proteomes" id="UP000242770">
    <property type="component" value="Unassembled WGS sequence"/>
</dbReference>
<protein>
    <submittedName>
        <fullName evidence="2">Uncharacterized protein</fullName>
    </submittedName>
</protein>
<organism evidence="2 3">
    <name type="scientific">Sporisorium scitamineum</name>
    <dbReference type="NCBI Taxonomy" id="49012"/>
    <lineage>
        <taxon>Eukaryota</taxon>
        <taxon>Fungi</taxon>
        <taxon>Dikarya</taxon>
        <taxon>Basidiomycota</taxon>
        <taxon>Ustilaginomycotina</taxon>
        <taxon>Ustilaginomycetes</taxon>
        <taxon>Ustilaginales</taxon>
        <taxon>Ustilaginaceae</taxon>
        <taxon>Sporisorium</taxon>
    </lineage>
</organism>
<feature type="compositionally biased region" description="Low complexity" evidence="1">
    <location>
        <begin position="92"/>
        <end position="103"/>
    </location>
</feature>
<proteinExistence type="predicted"/>
<accession>A0A0F7RXN0</accession>
<name>A0A0F7RXN0_9BASI</name>
<evidence type="ECO:0000313" key="2">
    <source>
        <dbReference type="EMBL" id="CDS00058.1"/>
    </source>
</evidence>
<gene>
    <name evidence="2" type="primary">SSCI34730.1</name>
</gene>
<dbReference type="AlphaFoldDB" id="A0A0F7RXN0"/>
<evidence type="ECO:0000256" key="1">
    <source>
        <dbReference type="SAM" id="MobiDB-lite"/>
    </source>
</evidence>
<keyword evidence="3" id="KW-1185">Reference proteome</keyword>
<feature type="compositionally biased region" description="Acidic residues" evidence="1">
    <location>
        <begin position="81"/>
        <end position="91"/>
    </location>
</feature>
<dbReference type="STRING" id="49012.A0A0F7RXN0"/>
<feature type="compositionally biased region" description="Basic and acidic residues" evidence="1">
    <location>
        <begin position="58"/>
        <end position="80"/>
    </location>
</feature>
<reference evidence="3" key="1">
    <citation type="submission" date="2014-06" db="EMBL/GenBank/DDBJ databases">
        <authorList>
            <person name="Berkman P.J."/>
        </authorList>
    </citation>
    <scope>NUCLEOTIDE SEQUENCE [LARGE SCALE GENOMIC DNA]</scope>
</reference>
<evidence type="ECO:0000313" key="3">
    <source>
        <dbReference type="Proteomes" id="UP000242770"/>
    </source>
</evidence>
<feature type="region of interest" description="Disordered" evidence="1">
    <location>
        <begin position="58"/>
        <end position="167"/>
    </location>
</feature>
<dbReference type="EMBL" id="CCFA01001929">
    <property type="protein sequence ID" value="CDS00058.1"/>
    <property type="molecule type" value="Genomic_DNA"/>
</dbReference>
<sequence length="231" mass="26024">MWARAKKDGFGFDSDNWNHLAASMARAGQLEEALSVVEHVLYHDPPNALMRSRLSSDKRIESSRNVEAEVDRLAEERSDVVDEELDDDSDFDSLPPTTLLDPATTHRSDATTVSSTPPNRRHQNRTDDDPYVDLTFDRPTPTHRADDLKPDTPTRQTSDNNEYTEPGAFYLNPEAKLPLHRDLTASRGADSFSPWYAHFVTMEAISRGLAELREASQAIRLLDRYRTAAGV</sequence>
<feature type="compositionally biased region" description="Polar residues" evidence="1">
    <location>
        <begin position="153"/>
        <end position="163"/>
    </location>
</feature>
<feature type="compositionally biased region" description="Basic and acidic residues" evidence="1">
    <location>
        <begin position="143"/>
        <end position="152"/>
    </location>
</feature>